<protein>
    <submittedName>
        <fullName evidence="8">Cytochrome d ubiquinol oxidase subunit II</fullName>
    </submittedName>
</protein>
<evidence type="ECO:0000256" key="7">
    <source>
        <dbReference type="SAM" id="Phobius"/>
    </source>
</evidence>
<keyword evidence="9" id="KW-1185">Reference proteome</keyword>
<comment type="subcellular location">
    <subcellularLocation>
        <location evidence="1">Cell membrane</location>
        <topology evidence="1">Multi-pass membrane protein</topology>
    </subcellularLocation>
</comment>
<name>A0A557RFM1_9GAMM</name>
<dbReference type="GO" id="GO:0009055">
    <property type="term" value="F:electron transfer activity"/>
    <property type="evidence" value="ECO:0007669"/>
    <property type="project" value="TreeGrafter"/>
</dbReference>
<dbReference type="PANTHER" id="PTHR43141:SF4">
    <property type="entry name" value="CYTOCHROME BD2 SUBUNIT II"/>
    <property type="match status" value="1"/>
</dbReference>
<feature type="transmembrane region" description="Helical" evidence="7">
    <location>
        <begin position="86"/>
        <end position="104"/>
    </location>
</feature>
<feature type="transmembrane region" description="Helical" evidence="7">
    <location>
        <begin position="233"/>
        <end position="252"/>
    </location>
</feature>
<evidence type="ECO:0000256" key="3">
    <source>
        <dbReference type="ARBA" id="ARBA00022475"/>
    </source>
</evidence>
<keyword evidence="4 7" id="KW-0812">Transmembrane</keyword>
<dbReference type="NCBIfam" id="TIGR00203">
    <property type="entry name" value="cydB"/>
    <property type="match status" value="1"/>
</dbReference>
<keyword evidence="5 7" id="KW-1133">Transmembrane helix</keyword>
<feature type="transmembrane region" description="Helical" evidence="7">
    <location>
        <begin position="259"/>
        <end position="283"/>
    </location>
</feature>
<dbReference type="PANTHER" id="PTHR43141">
    <property type="entry name" value="CYTOCHROME BD2 SUBUNIT II"/>
    <property type="match status" value="1"/>
</dbReference>
<feature type="transmembrane region" description="Helical" evidence="7">
    <location>
        <begin position="197"/>
        <end position="218"/>
    </location>
</feature>
<dbReference type="InterPro" id="IPR003317">
    <property type="entry name" value="Cyt-d_oxidase_su2"/>
</dbReference>
<keyword evidence="3" id="KW-1003">Cell membrane</keyword>
<accession>A0A557RFM1</accession>
<feature type="transmembrane region" description="Helical" evidence="7">
    <location>
        <begin position="12"/>
        <end position="42"/>
    </location>
</feature>
<dbReference type="GO" id="GO:0070069">
    <property type="term" value="C:cytochrome complex"/>
    <property type="evidence" value="ECO:0007669"/>
    <property type="project" value="TreeGrafter"/>
</dbReference>
<evidence type="ECO:0000256" key="5">
    <source>
        <dbReference type="ARBA" id="ARBA00022989"/>
    </source>
</evidence>
<dbReference type="EMBL" id="VMKP01000004">
    <property type="protein sequence ID" value="TVO63953.1"/>
    <property type="molecule type" value="Genomic_DNA"/>
</dbReference>
<comment type="caution">
    <text evidence="8">The sequence shown here is derived from an EMBL/GenBank/DDBJ whole genome shotgun (WGS) entry which is preliminary data.</text>
</comment>
<reference evidence="8 9" key="1">
    <citation type="submission" date="2019-07" db="EMBL/GenBank/DDBJ databases">
        <title>Reclasification of Spiribacter aquaticus.</title>
        <authorList>
            <person name="Leon M.J."/>
            <person name="Sanchez-Porro C."/>
            <person name="Ventosa A."/>
        </authorList>
    </citation>
    <scope>NUCLEOTIDE SEQUENCE [LARGE SCALE GENOMIC DNA]</scope>
    <source>
        <strain evidence="8 9">SP30</strain>
    </source>
</reference>
<dbReference type="AlphaFoldDB" id="A0A557RFM1"/>
<feature type="transmembrane region" description="Helical" evidence="7">
    <location>
        <begin position="161"/>
        <end position="185"/>
    </location>
</feature>
<keyword evidence="6 7" id="KW-0472">Membrane</keyword>
<feature type="transmembrane region" description="Helical" evidence="7">
    <location>
        <begin position="116"/>
        <end position="141"/>
    </location>
</feature>
<dbReference type="GO" id="GO:0005886">
    <property type="term" value="C:plasma membrane"/>
    <property type="evidence" value="ECO:0007669"/>
    <property type="project" value="UniProtKB-SubCell"/>
</dbReference>
<evidence type="ECO:0000313" key="9">
    <source>
        <dbReference type="Proteomes" id="UP000316688"/>
    </source>
</evidence>
<gene>
    <name evidence="8" type="primary">cydB</name>
    <name evidence="8" type="ORF">FPL11_09175</name>
</gene>
<evidence type="ECO:0000256" key="1">
    <source>
        <dbReference type="ARBA" id="ARBA00004651"/>
    </source>
</evidence>
<proteinExistence type="inferred from homology"/>
<dbReference type="GO" id="GO:0019646">
    <property type="term" value="P:aerobic electron transport chain"/>
    <property type="evidence" value="ECO:0007669"/>
    <property type="project" value="TreeGrafter"/>
</dbReference>
<dbReference type="GO" id="GO:0016682">
    <property type="term" value="F:oxidoreductase activity, acting on diphenols and related substances as donors, oxygen as acceptor"/>
    <property type="evidence" value="ECO:0007669"/>
    <property type="project" value="TreeGrafter"/>
</dbReference>
<dbReference type="Pfam" id="PF02322">
    <property type="entry name" value="Cyt_bd_oxida_II"/>
    <property type="match status" value="1"/>
</dbReference>
<dbReference type="Proteomes" id="UP000316688">
    <property type="component" value="Unassembled WGS sequence"/>
</dbReference>
<evidence type="ECO:0000256" key="4">
    <source>
        <dbReference type="ARBA" id="ARBA00022692"/>
    </source>
</evidence>
<evidence type="ECO:0000256" key="6">
    <source>
        <dbReference type="ARBA" id="ARBA00023136"/>
    </source>
</evidence>
<dbReference type="RefSeq" id="WP_144348449.1">
    <property type="nucleotide sequence ID" value="NZ_VMKP01000004.1"/>
</dbReference>
<organism evidence="8 9">
    <name type="scientific">Spiribacter aquaticus</name>
    <dbReference type="NCBI Taxonomy" id="1935996"/>
    <lineage>
        <taxon>Bacteria</taxon>
        <taxon>Pseudomonadati</taxon>
        <taxon>Pseudomonadota</taxon>
        <taxon>Gammaproteobacteria</taxon>
        <taxon>Chromatiales</taxon>
        <taxon>Ectothiorhodospiraceae</taxon>
        <taxon>Spiribacter</taxon>
    </lineage>
</organism>
<evidence type="ECO:0000256" key="2">
    <source>
        <dbReference type="ARBA" id="ARBA00007543"/>
    </source>
</evidence>
<feature type="transmembrane region" description="Helical" evidence="7">
    <location>
        <begin position="303"/>
        <end position="326"/>
    </location>
</feature>
<comment type="similarity">
    <text evidence="2">Belongs to the cytochrome ubiquinol oxidase subunit 2 family.</text>
</comment>
<evidence type="ECO:0000313" key="8">
    <source>
        <dbReference type="EMBL" id="TVO63953.1"/>
    </source>
</evidence>
<sequence>MQTLEAFNLVHFWALVLAFAILIYGLLDGFDLGVGILFGFNADPVQRDQMMQTIEPVWDGNETWLVVVGTVLFAAFPAAYAIFLSAFYLPVVILLGALILRGVSMEFRGRSGRLRGLWSGCFSGGSLVATFVQGTAIGALVEGIDISNGEYAGGAWDWLSPFALLGGFGLVAGYALLGAGWLVLKTRGGVREWSYRWLPRLMVLTVACVLASFIWTLMGSMDISHRWADSPEWVMVPLVLVVLGAGGIALSVRQRRDRLAYPMAALIFIAAFCAFIFSFWPWILPGDLRFDQAAAPPASLQFLFYGAGLVVLPVVLIYTVGVYWIFRGKSRPIDP</sequence>